<proteinExistence type="predicted"/>
<keyword evidence="6" id="KW-1185">Reference proteome</keyword>
<comment type="subcellular location">
    <subcellularLocation>
        <location evidence="1">Membrane</location>
        <topology evidence="1">Single-pass membrane protein</topology>
    </subcellularLocation>
</comment>
<dbReference type="Proteomes" id="UP001408789">
    <property type="component" value="Unassembled WGS sequence"/>
</dbReference>
<evidence type="ECO:0000313" key="6">
    <source>
        <dbReference type="Proteomes" id="UP001408789"/>
    </source>
</evidence>
<gene>
    <name evidence="5" type="ORF">SSX86_016649</name>
</gene>
<dbReference type="PANTHER" id="PTHR33138:SF75">
    <property type="entry name" value="WALL-ASSOCIATED RECEPTOR KINASE GALACTURONAN-BINDING DOMAIN-CONTAINING PROTEIN"/>
    <property type="match status" value="1"/>
</dbReference>
<protein>
    <recommendedName>
        <fullName evidence="4">Wall-associated receptor kinase galacturonan-binding domain-containing protein</fullName>
    </recommendedName>
</protein>
<dbReference type="PANTHER" id="PTHR33138">
    <property type="entry name" value="OS01G0690200 PROTEIN"/>
    <property type="match status" value="1"/>
</dbReference>
<dbReference type="GO" id="GO:0016020">
    <property type="term" value="C:membrane"/>
    <property type="evidence" value="ECO:0007669"/>
    <property type="project" value="UniProtKB-SubCell"/>
</dbReference>
<evidence type="ECO:0000256" key="1">
    <source>
        <dbReference type="ARBA" id="ARBA00004167"/>
    </source>
</evidence>
<name>A0AAP0GXF0_9ASTR</name>
<feature type="transmembrane region" description="Helical" evidence="3">
    <location>
        <begin position="6"/>
        <end position="23"/>
    </location>
</feature>
<dbReference type="AlphaFoldDB" id="A0AAP0GXF0"/>
<keyword evidence="3" id="KW-0472">Membrane</keyword>
<feature type="transmembrane region" description="Helical" evidence="3">
    <location>
        <begin position="180"/>
        <end position="200"/>
    </location>
</feature>
<organism evidence="5 6">
    <name type="scientific">Deinandra increscens subsp. villosa</name>
    <dbReference type="NCBI Taxonomy" id="3103831"/>
    <lineage>
        <taxon>Eukaryota</taxon>
        <taxon>Viridiplantae</taxon>
        <taxon>Streptophyta</taxon>
        <taxon>Embryophyta</taxon>
        <taxon>Tracheophyta</taxon>
        <taxon>Spermatophyta</taxon>
        <taxon>Magnoliopsida</taxon>
        <taxon>eudicotyledons</taxon>
        <taxon>Gunneridae</taxon>
        <taxon>Pentapetalae</taxon>
        <taxon>asterids</taxon>
        <taxon>campanulids</taxon>
        <taxon>Asterales</taxon>
        <taxon>Asteraceae</taxon>
        <taxon>Asteroideae</taxon>
        <taxon>Heliantheae alliance</taxon>
        <taxon>Madieae</taxon>
        <taxon>Madiinae</taxon>
        <taxon>Deinandra</taxon>
    </lineage>
</organism>
<dbReference type="Pfam" id="PF13947">
    <property type="entry name" value="GUB_WAK_bind"/>
    <property type="match status" value="1"/>
</dbReference>
<sequence>MDILHLLFHFIIIIIIISNLTIYSSSLATNSTSCLPQNCGNGPNITFPFWIPQQQQPSCGSPQFNITCKNHNPTVSISNQDYVVKDIFHNNYSFALASLDALNESNLCPTPRRNFSLHGTPFHYSDLSVDLFFYYNCSSPYADKTYSVDCASNGTGFSSFAVFHTEMLEKHNYSIDHVRVWFMYLFMLMDLKCCCMNLILMF</sequence>
<accession>A0AAP0GXF0</accession>
<comment type="caution">
    <text evidence="5">The sequence shown here is derived from an EMBL/GenBank/DDBJ whole genome shotgun (WGS) entry which is preliminary data.</text>
</comment>
<dbReference type="EMBL" id="JBCNJP010000017">
    <property type="protein sequence ID" value="KAK9065266.1"/>
    <property type="molecule type" value="Genomic_DNA"/>
</dbReference>
<evidence type="ECO:0000256" key="2">
    <source>
        <dbReference type="ARBA" id="ARBA00022729"/>
    </source>
</evidence>
<reference evidence="5 6" key="1">
    <citation type="submission" date="2024-04" db="EMBL/GenBank/DDBJ databases">
        <title>The reference genome of an endangered Asteraceae, Deinandra increscens subsp. villosa, native to the Central Coast of California.</title>
        <authorList>
            <person name="Guilliams M."/>
            <person name="Hasenstab-Lehman K."/>
            <person name="Meyer R."/>
            <person name="Mcevoy S."/>
        </authorList>
    </citation>
    <scope>NUCLEOTIDE SEQUENCE [LARGE SCALE GENOMIC DNA]</scope>
    <source>
        <tissue evidence="5">Leaf</tissue>
    </source>
</reference>
<evidence type="ECO:0000256" key="3">
    <source>
        <dbReference type="SAM" id="Phobius"/>
    </source>
</evidence>
<evidence type="ECO:0000313" key="5">
    <source>
        <dbReference type="EMBL" id="KAK9065266.1"/>
    </source>
</evidence>
<keyword evidence="2" id="KW-0732">Signal</keyword>
<feature type="domain" description="Wall-associated receptor kinase galacturonan-binding" evidence="4">
    <location>
        <begin position="34"/>
        <end position="96"/>
    </location>
</feature>
<dbReference type="InterPro" id="IPR025287">
    <property type="entry name" value="WAK_GUB"/>
</dbReference>
<keyword evidence="3" id="KW-0812">Transmembrane</keyword>
<evidence type="ECO:0000259" key="4">
    <source>
        <dbReference type="Pfam" id="PF13947"/>
    </source>
</evidence>
<keyword evidence="3" id="KW-1133">Transmembrane helix</keyword>
<dbReference type="GO" id="GO:0030247">
    <property type="term" value="F:polysaccharide binding"/>
    <property type="evidence" value="ECO:0007669"/>
    <property type="project" value="InterPro"/>
</dbReference>